<sequence length="244" mass="26345">MSYAEMRGNPAPRSVSRSQFGSGHGTPTTAGGAQRARRIRSRGAAAAGGGGALAGSFRRRGRPPKLPSPPPREVYRRTAAPLVAFLCEWAECRAELHNLETLRRHVRVVHSSDGGGVCRWGRCEAREAPEIYFADGGDLGRHVEEAHLVPFAWHVGDGPSNAVPGGGGDKGDSGEGDKGDKGDEVPSYLKDAGGTQVTPWVRDQELEDWVTWRDNRRKLKELLIRMDENLPSEESDGAVDEADG</sequence>
<dbReference type="PROSITE" id="PS50157">
    <property type="entry name" value="ZINC_FINGER_C2H2_2"/>
    <property type="match status" value="1"/>
</dbReference>
<dbReference type="STRING" id="150374.A0A0M8N1Y0"/>
<feature type="region of interest" description="Disordered" evidence="2">
    <location>
        <begin position="1"/>
        <end position="73"/>
    </location>
</feature>
<evidence type="ECO:0000313" key="4">
    <source>
        <dbReference type="EMBL" id="KOS18904.1"/>
    </source>
</evidence>
<dbReference type="PROSITE" id="PS00028">
    <property type="entry name" value="ZINC_FINGER_C2H2_1"/>
    <property type="match status" value="1"/>
</dbReference>
<dbReference type="OrthoDB" id="5424797at2759"/>
<keyword evidence="5" id="KW-1185">Reference proteome</keyword>
<dbReference type="Proteomes" id="UP000053831">
    <property type="component" value="Unassembled WGS sequence"/>
</dbReference>
<proteinExistence type="predicted"/>
<reference evidence="4 5" key="1">
    <citation type="submission" date="2015-07" db="EMBL/GenBank/DDBJ databases">
        <title>The genome of the fungus Escovopsis weberi, a specialized disease agent of ant agriculture.</title>
        <authorList>
            <person name="de Man T.J."/>
            <person name="Stajich J.E."/>
            <person name="Kubicek C.P."/>
            <person name="Chenthamara K."/>
            <person name="Atanasova L."/>
            <person name="Druzhinina I.S."/>
            <person name="Birnbaum S."/>
            <person name="Barribeau S.M."/>
            <person name="Teiling C."/>
            <person name="Suen G."/>
            <person name="Currie C."/>
            <person name="Gerardo N.M."/>
        </authorList>
    </citation>
    <scope>NUCLEOTIDE SEQUENCE [LARGE SCALE GENOMIC DNA]</scope>
</reference>
<evidence type="ECO:0000256" key="1">
    <source>
        <dbReference type="PROSITE-ProRule" id="PRU00042"/>
    </source>
</evidence>
<dbReference type="AlphaFoldDB" id="A0A0M8N1Y0"/>
<name>A0A0M8N1Y0_ESCWE</name>
<feature type="domain" description="C2H2-type" evidence="3">
    <location>
        <begin position="85"/>
        <end position="115"/>
    </location>
</feature>
<comment type="caution">
    <text evidence="4">The sequence shown here is derived from an EMBL/GenBank/DDBJ whole genome shotgun (WGS) entry which is preliminary data.</text>
</comment>
<keyword evidence="1" id="KW-0863">Zinc-finger</keyword>
<protein>
    <submittedName>
        <fullName evidence="4">Zinc finger protein 536</fullName>
    </submittedName>
</protein>
<dbReference type="GO" id="GO:0008270">
    <property type="term" value="F:zinc ion binding"/>
    <property type="evidence" value="ECO:0007669"/>
    <property type="project" value="UniProtKB-KW"/>
</dbReference>
<keyword evidence="1" id="KW-0479">Metal-binding</keyword>
<dbReference type="InterPro" id="IPR013087">
    <property type="entry name" value="Znf_C2H2_type"/>
</dbReference>
<keyword evidence="1" id="KW-0862">Zinc</keyword>
<gene>
    <name evidence="4" type="ORF">ESCO_001228</name>
</gene>
<feature type="region of interest" description="Disordered" evidence="2">
    <location>
        <begin position="159"/>
        <end position="199"/>
    </location>
</feature>
<accession>A0A0M8N1Y0</accession>
<evidence type="ECO:0000259" key="3">
    <source>
        <dbReference type="PROSITE" id="PS50157"/>
    </source>
</evidence>
<evidence type="ECO:0000313" key="5">
    <source>
        <dbReference type="Proteomes" id="UP000053831"/>
    </source>
</evidence>
<feature type="compositionally biased region" description="Acidic residues" evidence="2">
    <location>
        <begin position="230"/>
        <end position="244"/>
    </location>
</feature>
<feature type="compositionally biased region" description="Polar residues" evidence="2">
    <location>
        <begin position="15"/>
        <end position="29"/>
    </location>
</feature>
<evidence type="ECO:0000256" key="2">
    <source>
        <dbReference type="SAM" id="MobiDB-lite"/>
    </source>
</evidence>
<dbReference type="EMBL" id="LGSR01000020">
    <property type="protein sequence ID" value="KOS18904.1"/>
    <property type="molecule type" value="Genomic_DNA"/>
</dbReference>
<feature type="compositionally biased region" description="Basic and acidic residues" evidence="2">
    <location>
        <begin position="169"/>
        <end position="184"/>
    </location>
</feature>
<organism evidence="4 5">
    <name type="scientific">Escovopsis weberi</name>
    <dbReference type="NCBI Taxonomy" id="150374"/>
    <lineage>
        <taxon>Eukaryota</taxon>
        <taxon>Fungi</taxon>
        <taxon>Dikarya</taxon>
        <taxon>Ascomycota</taxon>
        <taxon>Pezizomycotina</taxon>
        <taxon>Sordariomycetes</taxon>
        <taxon>Hypocreomycetidae</taxon>
        <taxon>Hypocreales</taxon>
        <taxon>Hypocreaceae</taxon>
        <taxon>Escovopsis</taxon>
    </lineage>
</organism>
<feature type="region of interest" description="Disordered" evidence="2">
    <location>
        <begin position="225"/>
        <end position="244"/>
    </location>
</feature>